<sequence length="81" mass="9501">MVGRSDAYRQGFNSKYCDNPFEMGSQEYNDFERGWSQKAKRFPNSVESKYKHKRFEQSLPESKSKVTEPKSYNSYAKAKGK</sequence>
<organism evidence="2 3">
    <name type="scientific">Vibrio aestuarianus</name>
    <dbReference type="NCBI Taxonomy" id="28171"/>
    <lineage>
        <taxon>Bacteria</taxon>
        <taxon>Pseudomonadati</taxon>
        <taxon>Pseudomonadota</taxon>
        <taxon>Gammaproteobacteria</taxon>
        <taxon>Vibrionales</taxon>
        <taxon>Vibrionaceae</taxon>
        <taxon>Vibrio</taxon>
    </lineage>
</organism>
<proteinExistence type="predicted"/>
<name>A0ABM9FUK8_9VIBR</name>
<evidence type="ECO:0000313" key="2">
    <source>
        <dbReference type="EMBL" id="CAH8241964.1"/>
    </source>
</evidence>
<reference evidence="2" key="1">
    <citation type="submission" date="2022-06" db="EMBL/GenBank/DDBJ databases">
        <authorList>
            <person name="Goudenege D."/>
            <person name="Le Roux F."/>
        </authorList>
    </citation>
    <scope>NUCLEOTIDE SEQUENCE</scope>
    <source>
        <strain evidence="2">12-063</strain>
    </source>
</reference>
<keyword evidence="3" id="KW-1185">Reference proteome</keyword>
<accession>A0ABM9FUK8</accession>
<protein>
    <submittedName>
        <fullName evidence="2">Uncharacterized protein</fullName>
    </submittedName>
</protein>
<dbReference type="EMBL" id="CALYLK010000140">
    <property type="protein sequence ID" value="CAH8241964.1"/>
    <property type="molecule type" value="Genomic_DNA"/>
</dbReference>
<dbReference type="RefSeq" id="WP_130252297.1">
    <property type="nucleotide sequence ID" value="NZ_CALYLA010000024.1"/>
</dbReference>
<gene>
    <name evidence="2" type="ORF">VAE063_990063</name>
</gene>
<evidence type="ECO:0000313" key="3">
    <source>
        <dbReference type="Proteomes" id="UP001152658"/>
    </source>
</evidence>
<dbReference type="Proteomes" id="UP001152658">
    <property type="component" value="Unassembled WGS sequence"/>
</dbReference>
<comment type="caution">
    <text evidence="2">The sequence shown here is derived from an EMBL/GenBank/DDBJ whole genome shotgun (WGS) entry which is preliminary data.</text>
</comment>
<feature type="region of interest" description="Disordered" evidence="1">
    <location>
        <begin position="46"/>
        <end position="81"/>
    </location>
</feature>
<evidence type="ECO:0000256" key="1">
    <source>
        <dbReference type="SAM" id="MobiDB-lite"/>
    </source>
</evidence>